<reference evidence="2 3" key="1">
    <citation type="journal article" date="2017" name="Int. J. Syst. Evol. Microbiol.">
        <title>Ramlibacter alkalitolerans sp. nov., alkali-tolerant bacterium isolated from soil of ginseng.</title>
        <authorList>
            <person name="Lee D.H."/>
            <person name="Cha C.J."/>
        </authorList>
    </citation>
    <scope>NUCLEOTIDE SEQUENCE [LARGE SCALE GENOMIC DNA]</scope>
    <source>
        <strain evidence="2 3">KACC 19305</strain>
    </source>
</reference>
<name>A0ABS1JJ92_9BURK</name>
<evidence type="ECO:0000256" key="1">
    <source>
        <dbReference type="SAM" id="SignalP"/>
    </source>
</evidence>
<keyword evidence="3" id="KW-1185">Reference proteome</keyword>
<sequence>MFSTVRSLTARAAVIACAAASSLAVAGVRPAGVEAVPARAPVMVAGLWCGAGLLHNYVLDIAQEYQRVEARLIKRGRVHELTGHMEGPVLRADPQRDHTMELLAQGNELRIIGASGLLALAKGQFFTRAVGGSCTH</sequence>
<protein>
    <submittedName>
        <fullName evidence="2">Uncharacterized protein</fullName>
    </submittedName>
</protein>
<gene>
    <name evidence="2" type="ORF">JI746_04175</name>
</gene>
<feature type="signal peptide" evidence="1">
    <location>
        <begin position="1"/>
        <end position="26"/>
    </location>
</feature>
<evidence type="ECO:0000313" key="3">
    <source>
        <dbReference type="Proteomes" id="UP000622707"/>
    </source>
</evidence>
<keyword evidence="1" id="KW-0732">Signal</keyword>
<dbReference type="EMBL" id="JAEQND010000002">
    <property type="protein sequence ID" value="MBL0424298.1"/>
    <property type="molecule type" value="Genomic_DNA"/>
</dbReference>
<accession>A0ABS1JJ92</accession>
<organism evidence="2 3">
    <name type="scientific">Ramlibacter alkalitolerans</name>
    <dbReference type="NCBI Taxonomy" id="2039631"/>
    <lineage>
        <taxon>Bacteria</taxon>
        <taxon>Pseudomonadati</taxon>
        <taxon>Pseudomonadota</taxon>
        <taxon>Betaproteobacteria</taxon>
        <taxon>Burkholderiales</taxon>
        <taxon>Comamonadaceae</taxon>
        <taxon>Ramlibacter</taxon>
    </lineage>
</organism>
<dbReference type="Proteomes" id="UP000622707">
    <property type="component" value="Unassembled WGS sequence"/>
</dbReference>
<proteinExistence type="predicted"/>
<evidence type="ECO:0000313" key="2">
    <source>
        <dbReference type="EMBL" id="MBL0424298.1"/>
    </source>
</evidence>
<feature type="chain" id="PRO_5046856984" evidence="1">
    <location>
        <begin position="27"/>
        <end position="136"/>
    </location>
</feature>
<dbReference type="RefSeq" id="WP_201687533.1">
    <property type="nucleotide sequence ID" value="NZ_JAEQND010000002.1"/>
</dbReference>
<comment type="caution">
    <text evidence="2">The sequence shown here is derived from an EMBL/GenBank/DDBJ whole genome shotgun (WGS) entry which is preliminary data.</text>
</comment>